<geneLocation type="mitochondrion" evidence="12"/>
<gene>
    <name evidence="12" type="primary">ND4L</name>
</gene>
<evidence type="ECO:0000256" key="9">
    <source>
        <dbReference type="ARBA" id="ARBA00031586"/>
    </source>
</evidence>
<feature type="transmembrane region" description="Helical" evidence="11">
    <location>
        <begin position="30"/>
        <end position="54"/>
    </location>
</feature>
<evidence type="ECO:0000256" key="2">
    <source>
        <dbReference type="ARBA" id="ARBA00010519"/>
    </source>
</evidence>
<reference evidence="12" key="1">
    <citation type="submission" date="2015-11" db="EMBL/GenBank/DDBJ databases">
        <authorList>
            <person name="Zhang Y."/>
            <person name="Guo Z."/>
        </authorList>
    </citation>
    <scope>NUCLEOTIDE SEQUENCE</scope>
</reference>
<dbReference type="RefSeq" id="YP_009239739.1">
    <property type="nucleotide sequence ID" value="NC_029716.1"/>
</dbReference>
<feature type="transmembrane region" description="Helical" evidence="11">
    <location>
        <begin position="60"/>
        <end position="83"/>
    </location>
</feature>
<dbReference type="InterPro" id="IPR039428">
    <property type="entry name" value="NUOK/Mnh_C1-like"/>
</dbReference>
<keyword evidence="5" id="KW-1278">Translocase</keyword>
<evidence type="ECO:0000313" key="12">
    <source>
        <dbReference type="EMBL" id="AMM06340.1"/>
    </source>
</evidence>
<dbReference type="EMBL" id="KU188518">
    <property type="protein sequence ID" value="AMM06340.1"/>
    <property type="molecule type" value="Genomic_DNA"/>
</dbReference>
<dbReference type="AlphaFoldDB" id="A0A126XZB0"/>
<dbReference type="GeneID" id="27108861"/>
<keyword evidence="12" id="KW-0496">Mitochondrion</keyword>
<proteinExistence type="inferred from homology"/>
<dbReference type="Pfam" id="PF00420">
    <property type="entry name" value="Oxidored_q2"/>
    <property type="match status" value="1"/>
</dbReference>
<keyword evidence="8 11" id="KW-0472">Membrane</keyword>
<evidence type="ECO:0000256" key="4">
    <source>
        <dbReference type="ARBA" id="ARBA00022692"/>
    </source>
</evidence>
<evidence type="ECO:0000256" key="1">
    <source>
        <dbReference type="ARBA" id="ARBA00004141"/>
    </source>
</evidence>
<dbReference type="GO" id="GO:0016020">
    <property type="term" value="C:membrane"/>
    <property type="evidence" value="ECO:0007669"/>
    <property type="project" value="UniProtKB-SubCell"/>
</dbReference>
<protein>
    <recommendedName>
        <fullName evidence="3">NADH-ubiquinone oxidoreductase chain 4L</fullName>
    </recommendedName>
    <alternativeName>
        <fullName evidence="9">NADH dehydrogenase subunit 4L</fullName>
    </alternativeName>
</protein>
<name>A0A126XZB0_CHISC</name>
<evidence type="ECO:0000256" key="5">
    <source>
        <dbReference type="ARBA" id="ARBA00022967"/>
    </source>
</evidence>
<evidence type="ECO:0000256" key="11">
    <source>
        <dbReference type="SAM" id="Phobius"/>
    </source>
</evidence>
<keyword evidence="4 11" id="KW-0812">Transmembrane</keyword>
<feature type="transmembrane region" description="Helical" evidence="11">
    <location>
        <begin position="6"/>
        <end position="23"/>
    </location>
</feature>
<sequence>MMIIMMMLMVSIIMFLVGNMIFVSKHKHLLLVLLSLEFMVLGIFFQMLIMLSFINLDLYFLMVFLVFSVCEGALGLSIMVSMIRTHGNDYFQSFSMLW</sequence>
<evidence type="ECO:0000256" key="3">
    <source>
        <dbReference type="ARBA" id="ARBA00016612"/>
    </source>
</evidence>
<accession>A0A126XZB0</accession>
<dbReference type="Gene3D" id="1.10.287.3510">
    <property type="match status" value="1"/>
</dbReference>
<organism evidence="12">
    <name type="scientific">Chilo sacchariphagus</name>
    <name type="common">Spotted borer</name>
    <name type="synonym">Proceras sacchariphagus</name>
    <dbReference type="NCBI Taxonomy" id="236793"/>
    <lineage>
        <taxon>Eukaryota</taxon>
        <taxon>Metazoa</taxon>
        <taxon>Ecdysozoa</taxon>
        <taxon>Arthropoda</taxon>
        <taxon>Hexapoda</taxon>
        <taxon>Insecta</taxon>
        <taxon>Pterygota</taxon>
        <taxon>Neoptera</taxon>
        <taxon>Endopterygota</taxon>
        <taxon>Lepidoptera</taxon>
        <taxon>Glossata</taxon>
        <taxon>Ditrysia</taxon>
        <taxon>Pyraloidea</taxon>
        <taxon>Crambidae</taxon>
        <taxon>Crambinae</taxon>
        <taxon>Chilo</taxon>
    </lineage>
</organism>
<evidence type="ECO:0000256" key="6">
    <source>
        <dbReference type="ARBA" id="ARBA00022989"/>
    </source>
</evidence>
<comment type="subcellular location">
    <subcellularLocation>
        <location evidence="1">Membrane</location>
        <topology evidence="1">Multi-pass membrane protein</topology>
    </subcellularLocation>
</comment>
<keyword evidence="7" id="KW-0520">NAD</keyword>
<evidence type="ECO:0000256" key="8">
    <source>
        <dbReference type="ARBA" id="ARBA00023136"/>
    </source>
</evidence>
<dbReference type="GO" id="GO:0008137">
    <property type="term" value="F:NADH dehydrogenase (ubiquinone) activity"/>
    <property type="evidence" value="ECO:0007669"/>
    <property type="project" value="UniProtKB-EC"/>
</dbReference>
<evidence type="ECO:0000256" key="10">
    <source>
        <dbReference type="ARBA" id="ARBA00049551"/>
    </source>
</evidence>
<dbReference type="CTD" id="4539"/>
<keyword evidence="6 11" id="KW-1133">Transmembrane helix</keyword>
<evidence type="ECO:0000256" key="7">
    <source>
        <dbReference type="ARBA" id="ARBA00023027"/>
    </source>
</evidence>
<comment type="similarity">
    <text evidence="2">Belongs to the complex I subunit 4L family.</text>
</comment>
<comment type="catalytic activity">
    <reaction evidence="10">
        <text>a ubiquinone + NADH + 5 H(+)(in) = a ubiquinol + NAD(+) + 4 H(+)(out)</text>
        <dbReference type="Rhea" id="RHEA:29091"/>
        <dbReference type="Rhea" id="RHEA-COMP:9565"/>
        <dbReference type="Rhea" id="RHEA-COMP:9566"/>
        <dbReference type="ChEBI" id="CHEBI:15378"/>
        <dbReference type="ChEBI" id="CHEBI:16389"/>
        <dbReference type="ChEBI" id="CHEBI:17976"/>
        <dbReference type="ChEBI" id="CHEBI:57540"/>
        <dbReference type="ChEBI" id="CHEBI:57945"/>
        <dbReference type="EC" id="7.1.1.2"/>
    </reaction>
</comment>